<organism evidence="1 2">
    <name type="scientific">Pseudomonas phage PaMx25</name>
    <dbReference type="NCBI Taxonomy" id="1175654"/>
    <lineage>
        <taxon>Viruses</taxon>
        <taxon>Duplodnaviria</taxon>
        <taxon>Heunggongvirae</taxon>
        <taxon>Uroviricota</taxon>
        <taxon>Caudoviricetes</taxon>
        <taxon>Queuovirinae</taxon>
        <taxon>Nipunavirus</taxon>
        <taxon>Nipunavirus PaMx25</taxon>
    </lineage>
</organism>
<dbReference type="InterPro" id="IPR056931">
    <property type="entry name" value="D14-like"/>
</dbReference>
<sequence>MSINIRQKGQSGEREVCDWLNGIAYRALKDEGLPYPTKPIFQRNQNQSAVGGSDITNPVLMCLEVKRQEQLDLNAWWKQCVTAAQQFGGRPIVVFRQNGKRKWRILIEANVAYQCGQAHSPMRCEISHEDFETFAYNWMRRMLQTGTWKPVEA</sequence>
<evidence type="ECO:0000313" key="2">
    <source>
        <dbReference type="Proteomes" id="UP000006182"/>
    </source>
</evidence>
<gene>
    <name evidence="1" type="ORF">PaMx25_71</name>
</gene>
<protein>
    <recommendedName>
        <fullName evidence="3">Holliday junction resolvase</fullName>
    </recommendedName>
</protein>
<keyword evidence="2" id="KW-1185">Reference proteome</keyword>
<evidence type="ECO:0000313" key="1">
    <source>
        <dbReference type="EMBL" id="ALH23759.1"/>
    </source>
</evidence>
<evidence type="ECO:0008006" key="3">
    <source>
        <dbReference type="Google" id="ProtNLM"/>
    </source>
</evidence>
<reference evidence="1 2" key="1">
    <citation type="journal article" date="2012" name="Appl. Environ. Microbiol.">
        <title>High Diversity and Novel Species of Pseudomonas aeruginosa Bacteriophages.</title>
        <authorList>
            <person name="Sepulveda-Robles O."/>
            <person name="Kameyama L."/>
            <person name="Guarneros G."/>
        </authorList>
    </citation>
    <scope>NUCLEOTIDE SEQUENCE [LARGE SCALE GENOMIC DNA]</scope>
</reference>
<dbReference type="OrthoDB" id="10557at10239"/>
<proteinExistence type="predicted"/>
<dbReference type="Proteomes" id="UP000006182">
    <property type="component" value="Segment"/>
</dbReference>
<accession>A0A0S0MVJ7</accession>
<dbReference type="Pfam" id="PF24608">
    <property type="entry name" value="PDDEXK_15"/>
    <property type="match status" value="1"/>
</dbReference>
<name>A0A0S0MVJ7_9CAUD</name>
<dbReference type="EMBL" id="JQ067084">
    <property type="protein sequence ID" value="ALH23759.1"/>
    <property type="molecule type" value="Genomic_DNA"/>
</dbReference>